<feature type="transmembrane region" description="Helical" evidence="2">
    <location>
        <begin position="139"/>
        <end position="158"/>
    </location>
</feature>
<evidence type="ECO:0000256" key="2">
    <source>
        <dbReference type="SAM" id="Phobius"/>
    </source>
</evidence>
<name>A0A1Q8VYR1_9ACTO</name>
<keyword evidence="2" id="KW-0472">Membrane</keyword>
<protein>
    <submittedName>
        <fullName evidence="3">Uncharacterized protein</fullName>
    </submittedName>
</protein>
<accession>A0A1Q8VYR1</accession>
<organism evidence="3 4">
    <name type="scientific">Actinomyces oris</name>
    <dbReference type="NCBI Taxonomy" id="544580"/>
    <lineage>
        <taxon>Bacteria</taxon>
        <taxon>Bacillati</taxon>
        <taxon>Actinomycetota</taxon>
        <taxon>Actinomycetes</taxon>
        <taxon>Actinomycetales</taxon>
        <taxon>Actinomycetaceae</taxon>
        <taxon>Actinomyces</taxon>
    </lineage>
</organism>
<evidence type="ECO:0000313" key="3">
    <source>
        <dbReference type="EMBL" id="OLO53517.1"/>
    </source>
</evidence>
<keyword evidence="2" id="KW-1133">Transmembrane helix</keyword>
<feature type="compositionally biased region" description="Basic and acidic residues" evidence="1">
    <location>
        <begin position="255"/>
        <end position="265"/>
    </location>
</feature>
<feature type="region of interest" description="Disordered" evidence="1">
    <location>
        <begin position="244"/>
        <end position="265"/>
    </location>
</feature>
<keyword evidence="2" id="KW-0812">Transmembrane</keyword>
<dbReference type="RefSeq" id="WP_075371029.1">
    <property type="nucleotide sequence ID" value="NZ_MSKM01000019.1"/>
</dbReference>
<dbReference type="AlphaFoldDB" id="A0A1Q8VYR1"/>
<evidence type="ECO:0000313" key="4">
    <source>
        <dbReference type="Proteomes" id="UP000185772"/>
    </source>
</evidence>
<gene>
    <name evidence="3" type="ORF">BKH27_05700</name>
</gene>
<dbReference type="Proteomes" id="UP000185772">
    <property type="component" value="Unassembled WGS sequence"/>
</dbReference>
<feature type="transmembrane region" description="Helical" evidence="2">
    <location>
        <begin position="101"/>
        <end position="119"/>
    </location>
</feature>
<feature type="transmembrane region" description="Helical" evidence="2">
    <location>
        <begin position="41"/>
        <end position="60"/>
    </location>
</feature>
<proteinExistence type="predicted"/>
<feature type="transmembrane region" description="Helical" evidence="2">
    <location>
        <begin position="170"/>
        <end position="198"/>
    </location>
</feature>
<sequence>MNEIKPFQPLQVPAAITVSAFAVIALTEMRELDPDSASFDLSTVIVSIIFWTISVGAASWNSPQAQGAASGVFTITALIGERIPGSSEYGHDELAGISPTLWVMSGVMCGSAVATCATVNQMSKLRSSLGIKDLNFDKISVATLSCLLASAPLASSSYPRLWVSSGHLGAAVTAFLCGFAMTALAGMVPFISWIYLAITLGRYYTFDDAEAARTYLIEVLPIPLLAVSATAGLLTMYHYKKPRPITSSQTTESHTPSRQEDTHEE</sequence>
<feature type="compositionally biased region" description="Polar residues" evidence="1">
    <location>
        <begin position="245"/>
        <end position="254"/>
    </location>
</feature>
<feature type="transmembrane region" description="Helical" evidence="2">
    <location>
        <begin position="219"/>
        <end position="239"/>
    </location>
</feature>
<evidence type="ECO:0000256" key="1">
    <source>
        <dbReference type="SAM" id="MobiDB-lite"/>
    </source>
</evidence>
<feature type="transmembrane region" description="Helical" evidence="2">
    <location>
        <begin position="12"/>
        <end position="29"/>
    </location>
</feature>
<reference evidence="3 4" key="1">
    <citation type="submission" date="2016-12" db="EMBL/GenBank/DDBJ databases">
        <title>Genomic comparison of strains in the 'Actinomyces naeslundii' group.</title>
        <authorList>
            <person name="Mughal S.R."/>
            <person name="Do T."/>
            <person name="Gilbert S.C."/>
            <person name="Witherden E.A."/>
            <person name="Didelot X."/>
            <person name="Beighton D."/>
        </authorList>
    </citation>
    <scope>NUCLEOTIDE SEQUENCE [LARGE SCALE GENOMIC DNA]</scope>
    <source>
        <strain evidence="3 4">MMRCO6-1</strain>
    </source>
</reference>
<dbReference type="EMBL" id="MSKM01000019">
    <property type="protein sequence ID" value="OLO53517.1"/>
    <property type="molecule type" value="Genomic_DNA"/>
</dbReference>
<comment type="caution">
    <text evidence="3">The sequence shown here is derived from an EMBL/GenBank/DDBJ whole genome shotgun (WGS) entry which is preliminary data.</text>
</comment>